<dbReference type="PROSITE" id="PS50088">
    <property type="entry name" value="ANK_REPEAT"/>
    <property type="match status" value="1"/>
</dbReference>
<dbReference type="RefSeq" id="XP_015186047.1">
    <property type="nucleotide sequence ID" value="XM_015330561.1"/>
</dbReference>
<keyword evidence="2" id="KW-0132">Cell division</keyword>
<comment type="similarity">
    <text evidence="1">Belongs to the ANKLE2 family.</text>
</comment>
<dbReference type="GeneID" id="107071511"/>
<dbReference type="InterPro" id="IPR036770">
    <property type="entry name" value="Ankyrin_rpt-contain_sf"/>
</dbReference>
<feature type="repeat" description="ANK" evidence="5">
    <location>
        <begin position="215"/>
        <end position="247"/>
    </location>
</feature>
<evidence type="ECO:0000256" key="5">
    <source>
        <dbReference type="PROSITE-ProRule" id="PRU00023"/>
    </source>
</evidence>
<feature type="domain" description="ANKLE2 third alpha/beta" evidence="6">
    <location>
        <begin position="280"/>
        <end position="395"/>
    </location>
</feature>
<dbReference type="Pfam" id="PF24567">
    <property type="entry name" value="ANKLE2_3rd"/>
    <property type="match status" value="1"/>
</dbReference>
<name>A0ABM1J0R0_POLDO</name>
<evidence type="ECO:0000256" key="2">
    <source>
        <dbReference type="ARBA" id="ARBA00022618"/>
    </source>
</evidence>
<dbReference type="Pfam" id="PF00023">
    <property type="entry name" value="Ank"/>
    <property type="match status" value="1"/>
</dbReference>
<dbReference type="SMART" id="SM00248">
    <property type="entry name" value="ANK"/>
    <property type="match status" value="2"/>
</dbReference>
<evidence type="ECO:0000259" key="6">
    <source>
        <dbReference type="Pfam" id="PF24567"/>
    </source>
</evidence>
<dbReference type="PANTHER" id="PTHR12349">
    <property type="entry name" value="ANKYRIN REPEAT AND LEM DOMAIN-CONTAINING PROTEIN 2"/>
    <property type="match status" value="1"/>
</dbReference>
<organism evidence="7 8">
    <name type="scientific">Polistes dominula</name>
    <name type="common">European paper wasp</name>
    <name type="synonym">Vespa dominula</name>
    <dbReference type="NCBI Taxonomy" id="743375"/>
    <lineage>
        <taxon>Eukaryota</taxon>
        <taxon>Metazoa</taxon>
        <taxon>Ecdysozoa</taxon>
        <taxon>Arthropoda</taxon>
        <taxon>Hexapoda</taxon>
        <taxon>Insecta</taxon>
        <taxon>Pterygota</taxon>
        <taxon>Neoptera</taxon>
        <taxon>Endopterygota</taxon>
        <taxon>Hymenoptera</taxon>
        <taxon>Apocrita</taxon>
        <taxon>Aculeata</taxon>
        <taxon>Vespoidea</taxon>
        <taxon>Vespidae</taxon>
        <taxon>Polistinae</taxon>
        <taxon>Polistini</taxon>
        <taxon>Polistes</taxon>
    </lineage>
</organism>
<gene>
    <name evidence="8" type="primary">LOC107071511</name>
</gene>
<dbReference type="PANTHER" id="PTHR12349:SF4">
    <property type="entry name" value="ANKYRIN REPEAT AND LEM DOMAIN-CONTAINING PROTEIN 2"/>
    <property type="match status" value="1"/>
</dbReference>
<accession>A0ABM1J0R0</accession>
<dbReference type="Proteomes" id="UP000694924">
    <property type="component" value="Unplaced"/>
</dbReference>
<sequence>MSQMDNEPLKYYNLSTETEFHSVYIPHENNELLIDNNTENYLHIYTNKIDALKVIKEHKTGRLKTFKSYLDAKEYAVSGHEQTYNCAKNSVNAGTHPVIEEKPNNFKAPKSQDLICFKKLIESGDLNAVKDTIWANPRYLIGSGDTPAILQEGCRYNALHIAVKTGRADMCELILNTVGDTEFIQLFYGEEGNRSYVDRAEIILDLYLNTPDKGLNETPLHFAVKFGFRDVVKVLVSYSQCIKTLTNKFNQTPANIICSRKGQENESLKKEIHMLLEEQFYVPVLRADDKTMQPTIGEPFSPTSPLNLNRDPISPCVKVRAFAGPMSKTQAIEFRRKWKTPPRRCNTPIKRDIQDINILNSSNENLTLRLQDTEKGLERIGRNLAEEYQVSWKEYWHFLNDFADFRCVDGLMKLEKYLEQRFAKQSYYYDKKTTNESSINAQPEFVEELDKLCLKLQSISLLNKSDENDNDGNLLNLSGITDLWNDSQNKLDIINNVGAQFFTPPSTPPLINSDSEDDMYSAEEGSTLFIEKDVPTKIDYAVYNAVSSPIDVNKYPNIYRWRHEMQLVMKRESPQSPNVCTNTIRRRLLMSP</sequence>
<keyword evidence="4" id="KW-0131">Cell cycle</keyword>
<proteinExistence type="inferred from homology"/>
<dbReference type="SUPFAM" id="SSF48403">
    <property type="entry name" value="Ankyrin repeat"/>
    <property type="match status" value="1"/>
</dbReference>
<protein>
    <submittedName>
        <fullName evidence="8">Ankyrin repeat and LEM domain-containing protein 2</fullName>
    </submittedName>
</protein>
<evidence type="ECO:0000313" key="7">
    <source>
        <dbReference type="Proteomes" id="UP000694924"/>
    </source>
</evidence>
<keyword evidence="3 5" id="KW-0040">ANK repeat</keyword>
<evidence type="ECO:0000256" key="4">
    <source>
        <dbReference type="ARBA" id="ARBA00023306"/>
    </source>
</evidence>
<keyword evidence="7" id="KW-1185">Reference proteome</keyword>
<reference evidence="8" key="1">
    <citation type="submission" date="2025-08" db="UniProtKB">
        <authorList>
            <consortium name="RefSeq"/>
        </authorList>
    </citation>
    <scope>IDENTIFICATION</scope>
    <source>
        <tissue evidence="8">Whole body</tissue>
    </source>
</reference>
<dbReference type="InterPro" id="IPR002110">
    <property type="entry name" value="Ankyrin_rpt"/>
</dbReference>
<dbReference type="Gene3D" id="1.25.40.20">
    <property type="entry name" value="Ankyrin repeat-containing domain"/>
    <property type="match status" value="1"/>
</dbReference>
<evidence type="ECO:0000256" key="1">
    <source>
        <dbReference type="ARBA" id="ARBA00007597"/>
    </source>
</evidence>
<dbReference type="InterPro" id="IPR056237">
    <property type="entry name" value="ANKLE2_3rd"/>
</dbReference>
<evidence type="ECO:0000313" key="8">
    <source>
        <dbReference type="RefSeq" id="XP_015186047.1"/>
    </source>
</evidence>
<evidence type="ECO:0000256" key="3">
    <source>
        <dbReference type="ARBA" id="ARBA00023043"/>
    </source>
</evidence>